<dbReference type="InterPro" id="IPR050925">
    <property type="entry name" value="Rhomboid_protease_S54"/>
</dbReference>
<feature type="domain" description="Peptidase S54 rhomboid" evidence="9">
    <location>
        <begin position="85"/>
        <end position="223"/>
    </location>
</feature>
<evidence type="ECO:0000256" key="1">
    <source>
        <dbReference type="ARBA" id="ARBA00004141"/>
    </source>
</evidence>
<evidence type="ECO:0000256" key="2">
    <source>
        <dbReference type="ARBA" id="ARBA00009045"/>
    </source>
</evidence>
<keyword evidence="3 8" id="KW-0812">Transmembrane</keyword>
<evidence type="ECO:0000256" key="6">
    <source>
        <dbReference type="ARBA" id="ARBA00023136"/>
    </source>
</evidence>
<dbReference type="RefSeq" id="WP_379898789.1">
    <property type="nucleotide sequence ID" value="NZ_JBHRTR010000015.1"/>
</dbReference>
<gene>
    <name evidence="10" type="ORF">ACFOGJ_05570</name>
</gene>
<evidence type="ECO:0000256" key="8">
    <source>
        <dbReference type="SAM" id="Phobius"/>
    </source>
</evidence>
<keyword evidence="6 8" id="KW-0472">Membrane</keyword>
<feature type="transmembrane region" description="Helical" evidence="8">
    <location>
        <begin position="144"/>
        <end position="164"/>
    </location>
</feature>
<keyword evidence="5 8" id="KW-1133">Transmembrane helix</keyword>
<name>A0ABV7KWF8_9PROT</name>
<dbReference type="SUPFAM" id="SSF144091">
    <property type="entry name" value="Rhomboid-like"/>
    <property type="match status" value="1"/>
</dbReference>
<keyword evidence="4 10" id="KW-0378">Hydrolase</keyword>
<dbReference type="PANTHER" id="PTHR43731:SF14">
    <property type="entry name" value="PRESENILIN-ASSOCIATED RHOMBOID-LIKE PROTEIN, MITOCHONDRIAL"/>
    <property type="match status" value="1"/>
</dbReference>
<feature type="region of interest" description="Disordered" evidence="7">
    <location>
        <begin position="1"/>
        <end position="26"/>
    </location>
</feature>
<dbReference type="EC" id="3.4.21.-" evidence="10"/>
<keyword evidence="10" id="KW-0645">Protease</keyword>
<feature type="transmembrane region" description="Helical" evidence="8">
    <location>
        <begin position="86"/>
        <end position="108"/>
    </location>
</feature>
<dbReference type="GO" id="GO:0008233">
    <property type="term" value="F:peptidase activity"/>
    <property type="evidence" value="ECO:0007669"/>
    <property type="project" value="UniProtKB-KW"/>
</dbReference>
<reference evidence="11" key="1">
    <citation type="journal article" date="2019" name="Int. J. Syst. Evol. Microbiol.">
        <title>The Global Catalogue of Microorganisms (GCM) 10K type strain sequencing project: providing services to taxonomists for standard genome sequencing and annotation.</title>
        <authorList>
            <consortium name="The Broad Institute Genomics Platform"/>
            <consortium name="The Broad Institute Genome Sequencing Center for Infectious Disease"/>
            <person name="Wu L."/>
            <person name="Ma J."/>
        </authorList>
    </citation>
    <scope>NUCLEOTIDE SEQUENCE [LARGE SCALE GENOMIC DNA]</scope>
    <source>
        <strain evidence="11">KCTC 42964</strain>
    </source>
</reference>
<dbReference type="InterPro" id="IPR035952">
    <property type="entry name" value="Rhomboid-like_sf"/>
</dbReference>
<evidence type="ECO:0000313" key="10">
    <source>
        <dbReference type="EMBL" id="MFC3226690.1"/>
    </source>
</evidence>
<comment type="subcellular location">
    <subcellularLocation>
        <location evidence="1">Membrane</location>
        <topology evidence="1">Multi-pass membrane protein</topology>
    </subcellularLocation>
</comment>
<dbReference type="PANTHER" id="PTHR43731">
    <property type="entry name" value="RHOMBOID PROTEASE"/>
    <property type="match status" value="1"/>
</dbReference>
<dbReference type="Proteomes" id="UP001595528">
    <property type="component" value="Unassembled WGS sequence"/>
</dbReference>
<accession>A0ABV7KWF8</accession>
<evidence type="ECO:0000313" key="11">
    <source>
        <dbReference type="Proteomes" id="UP001595528"/>
    </source>
</evidence>
<dbReference type="Pfam" id="PF01694">
    <property type="entry name" value="Rhomboid"/>
    <property type="match status" value="1"/>
</dbReference>
<evidence type="ECO:0000259" key="9">
    <source>
        <dbReference type="Pfam" id="PF01694"/>
    </source>
</evidence>
<feature type="compositionally biased region" description="Low complexity" evidence="7">
    <location>
        <begin position="1"/>
        <end position="12"/>
    </location>
</feature>
<organism evidence="10 11">
    <name type="scientific">Marinibaculum pumilum</name>
    <dbReference type="NCBI Taxonomy" id="1766165"/>
    <lineage>
        <taxon>Bacteria</taxon>
        <taxon>Pseudomonadati</taxon>
        <taxon>Pseudomonadota</taxon>
        <taxon>Alphaproteobacteria</taxon>
        <taxon>Rhodospirillales</taxon>
        <taxon>Rhodospirillaceae</taxon>
        <taxon>Marinibaculum</taxon>
    </lineage>
</organism>
<feature type="transmembrane region" description="Helical" evidence="8">
    <location>
        <begin position="120"/>
        <end position="138"/>
    </location>
</feature>
<dbReference type="GO" id="GO:0006508">
    <property type="term" value="P:proteolysis"/>
    <property type="evidence" value="ECO:0007669"/>
    <property type="project" value="UniProtKB-KW"/>
</dbReference>
<feature type="transmembrane region" description="Helical" evidence="8">
    <location>
        <begin position="35"/>
        <end position="53"/>
    </location>
</feature>
<protein>
    <submittedName>
        <fullName evidence="10">Rhomboid family intramembrane serine protease</fullName>
        <ecNumber evidence="10">3.4.21.-</ecNumber>
    </submittedName>
</protein>
<evidence type="ECO:0000256" key="3">
    <source>
        <dbReference type="ARBA" id="ARBA00022692"/>
    </source>
</evidence>
<feature type="compositionally biased region" description="Gly residues" evidence="7">
    <location>
        <begin position="13"/>
        <end position="26"/>
    </location>
</feature>
<evidence type="ECO:0000256" key="5">
    <source>
        <dbReference type="ARBA" id="ARBA00022989"/>
    </source>
</evidence>
<sequence>MSQPRPSRFQRPGFGGPRRSGSGGGGQPMLNLPPVVTAILVVTVAVYIIQMLLPVNLEQEVLFRFGFIPARFGGPLDDVLTLVTPVTYMFLHGGLFHLIINMVFLAAFGSGVERVMGGGNLLLFYIVSGVAGAFAQYILDPTSYVPMVGASGAISGLFGAIILMMNRVGGGNRQQVLILVVVWIGISVVFGMTGMPGVAEQVAWAAHVGGFLAGLALFAILFRRRRS</sequence>
<keyword evidence="11" id="KW-1185">Reference proteome</keyword>
<dbReference type="Gene3D" id="1.20.1540.10">
    <property type="entry name" value="Rhomboid-like"/>
    <property type="match status" value="1"/>
</dbReference>
<comment type="similarity">
    <text evidence="2">Belongs to the peptidase S54 family.</text>
</comment>
<dbReference type="InterPro" id="IPR022764">
    <property type="entry name" value="Peptidase_S54_rhomboid_dom"/>
</dbReference>
<dbReference type="EMBL" id="JBHRTR010000015">
    <property type="protein sequence ID" value="MFC3226690.1"/>
    <property type="molecule type" value="Genomic_DNA"/>
</dbReference>
<proteinExistence type="inferred from homology"/>
<evidence type="ECO:0000256" key="4">
    <source>
        <dbReference type="ARBA" id="ARBA00022801"/>
    </source>
</evidence>
<comment type="caution">
    <text evidence="10">The sequence shown here is derived from an EMBL/GenBank/DDBJ whole genome shotgun (WGS) entry which is preliminary data.</text>
</comment>
<feature type="transmembrane region" description="Helical" evidence="8">
    <location>
        <begin position="202"/>
        <end position="222"/>
    </location>
</feature>
<evidence type="ECO:0000256" key="7">
    <source>
        <dbReference type="SAM" id="MobiDB-lite"/>
    </source>
</evidence>
<feature type="transmembrane region" description="Helical" evidence="8">
    <location>
        <begin position="176"/>
        <end position="196"/>
    </location>
</feature>